<evidence type="ECO:0000256" key="4">
    <source>
        <dbReference type="ARBA" id="ARBA00022989"/>
    </source>
</evidence>
<dbReference type="Pfam" id="PF05875">
    <property type="entry name" value="Ceramidase"/>
    <property type="match status" value="1"/>
</dbReference>
<dbReference type="RefSeq" id="WP_271087828.1">
    <property type="nucleotide sequence ID" value="NZ_JAPJZH010000001.1"/>
</dbReference>
<evidence type="ECO:0000256" key="2">
    <source>
        <dbReference type="ARBA" id="ARBA00022692"/>
    </source>
</evidence>
<feature type="transmembrane region" description="Helical" evidence="6">
    <location>
        <begin position="20"/>
        <end position="40"/>
    </location>
</feature>
<keyword evidence="2 6" id="KW-0812">Transmembrane</keyword>
<feature type="transmembrane region" description="Helical" evidence="6">
    <location>
        <begin position="101"/>
        <end position="121"/>
    </location>
</feature>
<feature type="transmembrane region" description="Helical" evidence="6">
    <location>
        <begin position="49"/>
        <end position="67"/>
    </location>
</feature>
<evidence type="ECO:0000256" key="1">
    <source>
        <dbReference type="ARBA" id="ARBA00004141"/>
    </source>
</evidence>
<feature type="transmembrane region" description="Helical" evidence="6">
    <location>
        <begin position="189"/>
        <end position="207"/>
    </location>
</feature>
<evidence type="ECO:0000313" key="8">
    <source>
        <dbReference type="Proteomes" id="UP001148313"/>
    </source>
</evidence>
<keyword evidence="3" id="KW-0378">Hydrolase</keyword>
<keyword evidence="5 6" id="KW-0472">Membrane</keyword>
<evidence type="ECO:0000256" key="6">
    <source>
        <dbReference type="SAM" id="Phobius"/>
    </source>
</evidence>
<comment type="caution">
    <text evidence="7">The sequence shown here is derived from an EMBL/GenBank/DDBJ whole genome shotgun (WGS) entry which is preliminary data.</text>
</comment>
<reference evidence="7" key="1">
    <citation type="submission" date="2022-11" db="EMBL/GenBank/DDBJ databases">
        <title>Hoeflea poritis sp. nov., isolated from scleractinian coral Porites lutea.</title>
        <authorList>
            <person name="Zhang G."/>
            <person name="Wei Q."/>
            <person name="Cai L."/>
        </authorList>
    </citation>
    <scope>NUCLEOTIDE SEQUENCE</scope>
    <source>
        <strain evidence="7">E7-10</strain>
    </source>
</reference>
<dbReference type="Proteomes" id="UP001148313">
    <property type="component" value="Unassembled WGS sequence"/>
</dbReference>
<evidence type="ECO:0000256" key="5">
    <source>
        <dbReference type="ARBA" id="ARBA00023136"/>
    </source>
</evidence>
<organism evidence="7 8">
    <name type="scientific">Hoeflea poritis</name>
    <dbReference type="NCBI Taxonomy" id="2993659"/>
    <lineage>
        <taxon>Bacteria</taxon>
        <taxon>Pseudomonadati</taxon>
        <taxon>Pseudomonadota</taxon>
        <taxon>Alphaproteobacteria</taxon>
        <taxon>Hyphomicrobiales</taxon>
        <taxon>Rhizobiaceae</taxon>
        <taxon>Hoeflea</taxon>
    </lineage>
</organism>
<comment type="subcellular location">
    <subcellularLocation>
        <location evidence="1">Membrane</location>
        <topology evidence="1">Multi-pass membrane protein</topology>
    </subcellularLocation>
</comment>
<keyword evidence="4 6" id="KW-1133">Transmembrane helix</keyword>
<feature type="transmembrane region" description="Helical" evidence="6">
    <location>
        <begin position="133"/>
        <end position="149"/>
    </location>
</feature>
<dbReference type="EMBL" id="JAPJZH010000001">
    <property type="protein sequence ID" value="MDA4843823.1"/>
    <property type="molecule type" value="Genomic_DNA"/>
</dbReference>
<accession>A0ABT4VGJ7</accession>
<protein>
    <submittedName>
        <fullName evidence="7">Ceramidase domain-containing protein</fullName>
    </submittedName>
</protein>
<dbReference type="InterPro" id="IPR008901">
    <property type="entry name" value="ACER"/>
</dbReference>
<evidence type="ECO:0000313" key="7">
    <source>
        <dbReference type="EMBL" id="MDA4843823.1"/>
    </source>
</evidence>
<evidence type="ECO:0000256" key="3">
    <source>
        <dbReference type="ARBA" id="ARBA00022801"/>
    </source>
</evidence>
<proteinExistence type="predicted"/>
<gene>
    <name evidence="7" type="ORF">OOZ53_00585</name>
</gene>
<feature type="transmembrane region" description="Helical" evidence="6">
    <location>
        <begin position="73"/>
        <end position="94"/>
    </location>
</feature>
<name>A0ABT4VGJ7_9HYPH</name>
<keyword evidence="8" id="KW-1185">Reference proteome</keyword>
<feature type="transmembrane region" description="Helical" evidence="6">
    <location>
        <begin position="156"/>
        <end position="174"/>
    </location>
</feature>
<sequence length="218" mass="24276">MHEHVDNYCERVGTAFWAEPINAVTNLAFVIAAILLLLAWQKSTARSPAVLYLSFWIAVIGIGSFLFHTFANIWSLAADVIPILIFILSYLFLAVRYYLGLPLWQSAVVALAYIPVSYFVVPLIEPLVGSSSGYVPALLAIFIVGLLMLGRDRKLAMGLIVTGGVFLVSIGFRMADEPVCRVVPLGTHFLWHIFNSVVLYRLTMIYLRKREREPSVAG</sequence>